<dbReference type="AlphaFoldDB" id="A0A7U9JD15"/>
<protein>
    <submittedName>
        <fullName evidence="1">Phenylacetic acid catabolism protein</fullName>
    </submittedName>
</protein>
<proteinExistence type="predicted"/>
<dbReference type="PANTHER" id="PTHR30458:SF0">
    <property type="entry name" value="1,2-PHENYLACETYL-COA EPOXIDASE, SUBUNIT C"/>
    <property type="match status" value="1"/>
</dbReference>
<dbReference type="Proteomes" id="UP000018339">
    <property type="component" value="Unassembled WGS sequence"/>
</dbReference>
<name>A0A7U9JD15_GEOTM</name>
<dbReference type="Pfam" id="PF05138">
    <property type="entry name" value="PaaA_PaaC"/>
    <property type="match status" value="1"/>
</dbReference>
<reference evidence="1 2" key="1">
    <citation type="journal article" date="2014" name="Genome Announc.">
        <title>Draft Genome Sequence of Geobacillus thermopakistaniensis Strain MAS1.</title>
        <authorList>
            <person name="Siddiqui M.A."/>
            <person name="Rashid N."/>
            <person name="Ayyampalayam S."/>
            <person name="Whitman W.B."/>
        </authorList>
    </citation>
    <scope>NUCLEOTIDE SEQUENCE [LARGE SCALE GENOMIC DNA]</scope>
    <source>
        <strain evidence="1 2">MAS1</strain>
    </source>
</reference>
<dbReference type="GO" id="GO:0010124">
    <property type="term" value="P:phenylacetate catabolic process"/>
    <property type="evidence" value="ECO:0007669"/>
    <property type="project" value="InterPro"/>
</dbReference>
<dbReference type="Gene3D" id="1.20.1260.10">
    <property type="match status" value="1"/>
</dbReference>
<gene>
    <name evidence="1" type="ORF">T260_04595</name>
</gene>
<organism evidence="1 2">
    <name type="scientific">Geobacillus thermopakistaniensis (strain MAS1)</name>
    <dbReference type="NCBI Taxonomy" id="1408282"/>
    <lineage>
        <taxon>Bacteria</taxon>
        <taxon>Bacillati</taxon>
        <taxon>Bacillota</taxon>
        <taxon>Bacilli</taxon>
        <taxon>Bacillales</taxon>
        <taxon>Anoxybacillaceae</taxon>
        <taxon>Geobacillus</taxon>
    </lineage>
</organism>
<keyword evidence="2" id="KW-1185">Reference proteome</keyword>
<dbReference type="InterPro" id="IPR052703">
    <property type="entry name" value="Aromatic_CoA_ox/epox"/>
</dbReference>
<comment type="caution">
    <text evidence="1">The sequence shown here is derived from an EMBL/GenBank/DDBJ whole genome shotgun (WGS) entry which is preliminary data.</text>
</comment>
<dbReference type="GO" id="GO:0005829">
    <property type="term" value="C:cytosol"/>
    <property type="evidence" value="ECO:0007669"/>
    <property type="project" value="TreeGrafter"/>
</dbReference>
<dbReference type="SUPFAM" id="SSF47240">
    <property type="entry name" value="Ferritin-like"/>
    <property type="match status" value="1"/>
</dbReference>
<evidence type="ECO:0000313" key="2">
    <source>
        <dbReference type="Proteomes" id="UP000018339"/>
    </source>
</evidence>
<dbReference type="InterPro" id="IPR009078">
    <property type="entry name" value="Ferritin-like_SF"/>
</dbReference>
<dbReference type="InterPro" id="IPR007814">
    <property type="entry name" value="PaaA_PaaC"/>
</dbReference>
<evidence type="ECO:0000313" key="1">
    <source>
        <dbReference type="EMBL" id="ESU73162.1"/>
    </source>
</evidence>
<sequence length="245" mass="27312">MGGNGRCRPQRAHLGEKTEVAIRLKEGRGLKMEQMQPAVHSLIELLETIADNKYVLGDRLVEVGVSGPNLEATLASIAMAQGELGHARLLYNWCFDLRGLKGRKPEIYRQTGKALASAINVHNWITLIAALYATNTAIDVVLQSALDANHPAIVSRIQKLIREQQDHLVYAKHWAQQLVHDRGAVPHRFREALNAAANETAAWLKKVESKEELQQEGYLPNGVKLVERLQQELKTVAAEPFVQLK</sequence>
<dbReference type="InterPro" id="IPR012347">
    <property type="entry name" value="Ferritin-like"/>
</dbReference>
<dbReference type="EMBL" id="AYSF01000032">
    <property type="protein sequence ID" value="ESU73162.1"/>
    <property type="molecule type" value="Genomic_DNA"/>
</dbReference>
<accession>A0A7U9JD15</accession>
<dbReference type="PANTHER" id="PTHR30458">
    <property type="entry name" value="PHENYLACETIC ACID DEGRADATION PROTEIN PAA"/>
    <property type="match status" value="1"/>
</dbReference>